<dbReference type="GO" id="GO:0005886">
    <property type="term" value="C:plasma membrane"/>
    <property type="evidence" value="ECO:0007669"/>
    <property type="project" value="UniProtKB-SubCell"/>
</dbReference>
<evidence type="ECO:0000256" key="7">
    <source>
        <dbReference type="SAM" id="Phobius"/>
    </source>
</evidence>
<reference evidence="8 11" key="1">
    <citation type="submission" date="2014-12" db="EMBL/GenBank/DDBJ databases">
        <title>Comparative genome analysis of Bacillus coagulans HM-08, Clostridium butyricum HM-68, Bacillus subtilis HM-66 and Bacillus licheniformis BL-09.</title>
        <authorList>
            <person name="Zhang H."/>
        </authorList>
    </citation>
    <scope>NUCLEOTIDE SEQUENCE [LARGE SCALE GENOMIC DNA]</scope>
    <source>
        <strain evidence="8 11">HM-66</strain>
    </source>
</reference>
<dbReference type="EMBL" id="CP120576">
    <property type="protein sequence ID" value="WEY85675.1"/>
    <property type="molecule type" value="Genomic_DNA"/>
</dbReference>
<evidence type="ECO:0000313" key="10">
    <source>
        <dbReference type="EMBL" id="WEY85675.1"/>
    </source>
</evidence>
<comment type="similarity">
    <text evidence="2">Belongs to the chromate ion transporter (CHR) (TC 2.A.51) family.</text>
</comment>
<feature type="transmembrane region" description="Helical" evidence="7">
    <location>
        <begin position="162"/>
        <end position="180"/>
    </location>
</feature>
<dbReference type="RefSeq" id="WP_015251064.1">
    <property type="nucleotide sequence ID" value="NZ_AP028964.1"/>
</dbReference>
<dbReference type="Proteomes" id="UP000032247">
    <property type="component" value="Unassembled WGS sequence"/>
</dbReference>
<dbReference type="Proteomes" id="UP000076442">
    <property type="component" value="Unassembled WGS sequence"/>
</dbReference>
<dbReference type="PATRIC" id="fig|1423.134.peg.1701"/>
<dbReference type="AlphaFoldDB" id="A0A0C3LGI8"/>
<organism evidence="8 11">
    <name type="scientific">Bacillus subtilis</name>
    <dbReference type="NCBI Taxonomy" id="1423"/>
    <lineage>
        <taxon>Bacteria</taxon>
        <taxon>Bacillati</taxon>
        <taxon>Bacillota</taxon>
        <taxon>Bacilli</taxon>
        <taxon>Bacillales</taxon>
        <taxon>Bacillaceae</taxon>
        <taxon>Bacillus</taxon>
    </lineage>
</organism>
<keyword evidence="3" id="KW-1003">Cell membrane</keyword>
<name>A0A0C3LGI8_BACIU</name>
<dbReference type="PANTHER" id="PTHR43663:SF1">
    <property type="entry name" value="CHROMATE TRANSPORTER"/>
    <property type="match status" value="1"/>
</dbReference>
<evidence type="ECO:0000256" key="3">
    <source>
        <dbReference type="ARBA" id="ARBA00022475"/>
    </source>
</evidence>
<comment type="subcellular location">
    <subcellularLocation>
        <location evidence="1">Cell membrane</location>
        <topology evidence="1">Multi-pass membrane protein</topology>
    </subcellularLocation>
</comment>
<dbReference type="Pfam" id="PF02417">
    <property type="entry name" value="Chromate_transp"/>
    <property type="match status" value="1"/>
</dbReference>
<reference evidence="9 12" key="2">
    <citation type="submission" date="2015-09" db="EMBL/GenBank/DDBJ databases">
        <title>Spore heat resistance.</title>
        <authorList>
            <person name="Boekhorst J."/>
            <person name="Berendsen E.M."/>
            <person name="Wells-Bennik M.H."/>
            <person name="Kuipers O.P."/>
        </authorList>
    </citation>
    <scope>NUCLEOTIDE SEQUENCE [LARGE SCALE GENOMIC DNA]</scope>
    <source>
        <strain evidence="9 12">B4122</strain>
    </source>
</reference>
<evidence type="ECO:0000256" key="5">
    <source>
        <dbReference type="ARBA" id="ARBA00022989"/>
    </source>
</evidence>
<feature type="transmembrane region" description="Helical" evidence="7">
    <location>
        <begin position="107"/>
        <end position="127"/>
    </location>
</feature>
<keyword evidence="6 7" id="KW-0472">Membrane</keyword>
<protein>
    <submittedName>
        <fullName evidence="8">Anion transporter</fullName>
    </submittedName>
    <submittedName>
        <fullName evidence="10">Chromate efflux transporter subunit ChrB</fullName>
    </submittedName>
    <submittedName>
        <fullName evidence="9">Chromate transport protein</fullName>
    </submittedName>
</protein>
<dbReference type="InterPro" id="IPR003370">
    <property type="entry name" value="Chromate_transpt"/>
</dbReference>
<evidence type="ECO:0000256" key="4">
    <source>
        <dbReference type="ARBA" id="ARBA00022692"/>
    </source>
</evidence>
<reference evidence="10" key="3">
    <citation type="submission" date="2023-03" db="EMBL/GenBank/DDBJ databases">
        <title>Complete genome sequences of 52 Bacillus and Priestia strains isolated from West-African fermentations and 26 reference strains from the DSMZ collection.</title>
        <authorList>
            <person name="Wiedenbein E.S."/>
            <person name="Canoy T.S."/>
            <person name="Hui Y."/>
            <person name="Parkouda C."/>
            <person name="Dawende C."/>
            <person name="Ametefe E."/>
            <person name="Jespersen L."/>
            <person name="Nielsen D.S."/>
        </authorList>
    </citation>
    <scope>NUCLEOTIDE SEQUENCE</scope>
    <source>
        <strain evidence="10">PRO56</strain>
    </source>
</reference>
<dbReference type="Proteomes" id="UP001214898">
    <property type="component" value="Chromosome"/>
</dbReference>
<evidence type="ECO:0000256" key="6">
    <source>
        <dbReference type="ARBA" id="ARBA00023136"/>
    </source>
</evidence>
<evidence type="ECO:0000256" key="1">
    <source>
        <dbReference type="ARBA" id="ARBA00004651"/>
    </source>
</evidence>
<dbReference type="PANTHER" id="PTHR43663">
    <property type="entry name" value="CHROMATE TRANSPORT PROTEIN-RELATED"/>
    <property type="match status" value="1"/>
</dbReference>
<dbReference type="InterPro" id="IPR052518">
    <property type="entry name" value="CHR_Transporter"/>
</dbReference>
<dbReference type="EMBL" id="JXBC01000013">
    <property type="protein sequence ID" value="KIU05924.1"/>
    <property type="molecule type" value="Genomic_DNA"/>
</dbReference>
<sequence length="197" mass="20988">MKNHPYRDMTAAMVRTGILGFGGGPSVIPLIRHEAVNKYKWIDDDEFGEILAIANALPGPIATKMAAYLGFKLKGTLGAVVATLAHILPTCLAMVGLFAAVNVLSHSAIVAGMIGAVTPVIAVMLGIMAYEFGQKALKGFGWVTGILFFIIAFIGLQTLQINPGLVIIIFLAYGAFHFKLKDKITNKHSKDKGMSAS</sequence>
<keyword evidence="5 7" id="KW-1133">Transmembrane helix</keyword>
<keyword evidence="4 7" id="KW-0812">Transmembrane</keyword>
<proteinExistence type="inferred from homology"/>
<accession>A0A0C3LGI8</accession>
<dbReference type="EMBL" id="LJZV01000035">
    <property type="protein sequence ID" value="KZD86953.1"/>
    <property type="molecule type" value="Genomic_DNA"/>
</dbReference>
<evidence type="ECO:0000313" key="9">
    <source>
        <dbReference type="EMBL" id="KZD86953.1"/>
    </source>
</evidence>
<evidence type="ECO:0000313" key="12">
    <source>
        <dbReference type="Proteomes" id="UP000076442"/>
    </source>
</evidence>
<evidence type="ECO:0000256" key="2">
    <source>
        <dbReference type="ARBA" id="ARBA00005262"/>
    </source>
</evidence>
<feature type="transmembrane region" description="Helical" evidence="7">
    <location>
        <begin position="139"/>
        <end position="156"/>
    </location>
</feature>
<feature type="transmembrane region" description="Helical" evidence="7">
    <location>
        <begin position="78"/>
        <end position="101"/>
    </location>
</feature>
<dbReference type="STRING" id="483913.AN935_18205"/>
<dbReference type="GO" id="GO:0015109">
    <property type="term" value="F:chromate transmembrane transporter activity"/>
    <property type="evidence" value="ECO:0007669"/>
    <property type="project" value="InterPro"/>
</dbReference>
<evidence type="ECO:0000313" key="11">
    <source>
        <dbReference type="Proteomes" id="UP000032247"/>
    </source>
</evidence>
<evidence type="ECO:0000313" key="8">
    <source>
        <dbReference type="EMBL" id="KIU05924.1"/>
    </source>
</evidence>
<gene>
    <name evidence="10" type="primary">chrB</name>
    <name evidence="9" type="ORF">B4122_4788</name>
    <name evidence="10" type="ORF">P5633_05760</name>
    <name evidence="8" type="ORF">SC09_contig4orf00866</name>
</gene>